<accession>A0A5P1FT75</accession>
<dbReference type="EMBL" id="CM007381">
    <property type="protein sequence ID" value="ONK80873.1"/>
    <property type="molecule type" value="Genomic_DNA"/>
</dbReference>
<proteinExistence type="predicted"/>
<evidence type="ECO:0000313" key="1">
    <source>
        <dbReference type="EMBL" id="ONK80873.1"/>
    </source>
</evidence>
<protein>
    <submittedName>
        <fullName evidence="1">Uncharacterized protein</fullName>
    </submittedName>
</protein>
<keyword evidence="2" id="KW-1185">Reference proteome</keyword>
<gene>
    <name evidence="1" type="ORF">A4U43_C01F22700</name>
</gene>
<reference evidence="2" key="1">
    <citation type="journal article" date="2017" name="Nat. Commun.">
        <title>The asparagus genome sheds light on the origin and evolution of a young Y chromosome.</title>
        <authorList>
            <person name="Harkess A."/>
            <person name="Zhou J."/>
            <person name="Xu C."/>
            <person name="Bowers J.E."/>
            <person name="Van der Hulst R."/>
            <person name="Ayyampalayam S."/>
            <person name="Mercati F."/>
            <person name="Riccardi P."/>
            <person name="McKain M.R."/>
            <person name="Kakrana A."/>
            <person name="Tang H."/>
            <person name="Ray J."/>
            <person name="Groenendijk J."/>
            <person name="Arikit S."/>
            <person name="Mathioni S.M."/>
            <person name="Nakano M."/>
            <person name="Shan H."/>
            <person name="Telgmann-Rauber A."/>
            <person name="Kanno A."/>
            <person name="Yue Z."/>
            <person name="Chen H."/>
            <person name="Li W."/>
            <person name="Chen Y."/>
            <person name="Xu X."/>
            <person name="Zhang Y."/>
            <person name="Luo S."/>
            <person name="Chen H."/>
            <person name="Gao J."/>
            <person name="Mao Z."/>
            <person name="Pires J.C."/>
            <person name="Luo M."/>
            <person name="Kudrna D."/>
            <person name="Wing R.A."/>
            <person name="Meyers B.C."/>
            <person name="Yi K."/>
            <person name="Kong H."/>
            <person name="Lavrijsen P."/>
            <person name="Sunseri F."/>
            <person name="Falavigna A."/>
            <person name="Ye Y."/>
            <person name="Leebens-Mack J.H."/>
            <person name="Chen G."/>
        </authorList>
    </citation>
    <scope>NUCLEOTIDE SEQUENCE [LARGE SCALE GENOMIC DNA]</scope>
    <source>
        <strain evidence="2">cv. DH0086</strain>
    </source>
</reference>
<dbReference type="Gramene" id="ONK80873">
    <property type="protein sequence ID" value="ONK80873"/>
    <property type="gene ID" value="A4U43_C01F22700"/>
</dbReference>
<evidence type="ECO:0000313" key="2">
    <source>
        <dbReference type="Proteomes" id="UP000243459"/>
    </source>
</evidence>
<name>A0A5P1FT75_ASPOF</name>
<dbReference type="Proteomes" id="UP000243459">
    <property type="component" value="Chromosome 1"/>
</dbReference>
<dbReference type="AlphaFoldDB" id="A0A5P1FT75"/>
<organism evidence="1 2">
    <name type="scientific">Asparagus officinalis</name>
    <name type="common">Garden asparagus</name>
    <dbReference type="NCBI Taxonomy" id="4686"/>
    <lineage>
        <taxon>Eukaryota</taxon>
        <taxon>Viridiplantae</taxon>
        <taxon>Streptophyta</taxon>
        <taxon>Embryophyta</taxon>
        <taxon>Tracheophyta</taxon>
        <taxon>Spermatophyta</taxon>
        <taxon>Magnoliopsida</taxon>
        <taxon>Liliopsida</taxon>
        <taxon>Asparagales</taxon>
        <taxon>Asparagaceae</taxon>
        <taxon>Asparagoideae</taxon>
        <taxon>Asparagus</taxon>
    </lineage>
</organism>
<sequence length="137" mass="14139">MVPAIPATSSGGPASAGFITEQQAMDVSLPSSSSSSSTSSLRSGASKEEAVALISFSGANEEISSSLCISDACSSVISVECQVYQIHGDLLLALALAAVSVADPHASFCPKVCVLDRPPSSQHHCLSFFNDLEYLTR</sequence>